<dbReference type="GO" id="GO:0006950">
    <property type="term" value="P:response to stress"/>
    <property type="evidence" value="ECO:0007669"/>
    <property type="project" value="UniProtKB-ARBA"/>
</dbReference>
<gene>
    <name evidence="4" type="ORF">LIER_35894</name>
</gene>
<evidence type="ECO:0000256" key="2">
    <source>
        <dbReference type="ARBA" id="ARBA00023242"/>
    </source>
</evidence>
<proteinExistence type="predicted"/>
<evidence type="ECO:0000256" key="1">
    <source>
        <dbReference type="ARBA" id="ARBA00004123"/>
    </source>
</evidence>
<feature type="compositionally biased region" description="Gly residues" evidence="3">
    <location>
        <begin position="57"/>
        <end position="68"/>
    </location>
</feature>
<evidence type="ECO:0000256" key="3">
    <source>
        <dbReference type="SAM" id="MobiDB-lite"/>
    </source>
</evidence>
<reference evidence="4 5" key="1">
    <citation type="submission" date="2024-01" db="EMBL/GenBank/DDBJ databases">
        <title>The complete chloroplast genome sequence of Lithospermum erythrorhizon: insights into the phylogenetic relationship among Boraginaceae species and the maternal lineages of purple gromwells.</title>
        <authorList>
            <person name="Okada T."/>
            <person name="Watanabe K."/>
        </authorList>
    </citation>
    <scope>NUCLEOTIDE SEQUENCE [LARGE SCALE GENOMIC DNA]</scope>
</reference>
<dbReference type="PANTHER" id="PTHR33172">
    <property type="entry name" value="OS08G0516900 PROTEIN"/>
    <property type="match status" value="1"/>
</dbReference>
<dbReference type="PANTHER" id="PTHR33172:SF96">
    <property type="entry name" value="PROTEIN OXIDATIVE STRESS 3 LIKE 3"/>
    <property type="match status" value="1"/>
</dbReference>
<feature type="compositionally biased region" description="Low complexity" evidence="3">
    <location>
        <begin position="37"/>
        <end position="56"/>
    </location>
</feature>
<accession>A0AAV3NXT7</accession>
<feature type="compositionally biased region" description="Low complexity" evidence="3">
    <location>
        <begin position="182"/>
        <end position="197"/>
    </location>
</feature>
<keyword evidence="5" id="KW-1185">Reference proteome</keyword>
<dbReference type="InterPro" id="IPR051992">
    <property type="entry name" value="OxStress_Response_Reg"/>
</dbReference>
<organism evidence="4 5">
    <name type="scientific">Lithospermum erythrorhizon</name>
    <name type="common">Purple gromwell</name>
    <name type="synonym">Lithospermum officinale var. erythrorhizon</name>
    <dbReference type="NCBI Taxonomy" id="34254"/>
    <lineage>
        <taxon>Eukaryota</taxon>
        <taxon>Viridiplantae</taxon>
        <taxon>Streptophyta</taxon>
        <taxon>Embryophyta</taxon>
        <taxon>Tracheophyta</taxon>
        <taxon>Spermatophyta</taxon>
        <taxon>Magnoliopsida</taxon>
        <taxon>eudicotyledons</taxon>
        <taxon>Gunneridae</taxon>
        <taxon>Pentapetalae</taxon>
        <taxon>asterids</taxon>
        <taxon>lamiids</taxon>
        <taxon>Boraginales</taxon>
        <taxon>Boraginaceae</taxon>
        <taxon>Boraginoideae</taxon>
        <taxon>Lithospermeae</taxon>
        <taxon>Lithospermum</taxon>
    </lineage>
</organism>
<dbReference type="GO" id="GO:0005634">
    <property type="term" value="C:nucleus"/>
    <property type="evidence" value="ECO:0007669"/>
    <property type="project" value="UniProtKB-SubCell"/>
</dbReference>
<sequence>MSIVFDRNRIDHISQMAAADFVPVKEYGGGHEVDQLSSSSSSSIGRNSDDSSLSSSSGGGSGGGGGGGGEEEVQSEYNLGPLDSLEALEDSLPIKRGISNFYSGKSKSFTSLSEATSCSSIKDIVKPENALTRKRKNLLAHNIYWNKNNHNRLRASSGGITKRTINSRSSVALAAMGLYESNSNSESSNSNSSSPVLNLPPLPPQSRTLSYKEFYASPQHQTFSPWRSFSLSDLQGVDAATSSIVGGFGNNNEKSGKLD</sequence>
<evidence type="ECO:0000313" key="5">
    <source>
        <dbReference type="Proteomes" id="UP001454036"/>
    </source>
</evidence>
<dbReference type="EMBL" id="BAABME010016053">
    <property type="protein sequence ID" value="GAA0144239.1"/>
    <property type="molecule type" value="Genomic_DNA"/>
</dbReference>
<protein>
    <submittedName>
        <fullName evidence="4">Uncharacterized protein</fullName>
    </submittedName>
</protein>
<dbReference type="Proteomes" id="UP001454036">
    <property type="component" value="Unassembled WGS sequence"/>
</dbReference>
<comment type="caution">
    <text evidence="4">The sequence shown here is derived from an EMBL/GenBank/DDBJ whole genome shotgun (WGS) entry which is preliminary data.</text>
</comment>
<feature type="region of interest" description="Disordered" evidence="3">
    <location>
        <begin position="29"/>
        <end position="74"/>
    </location>
</feature>
<dbReference type="AlphaFoldDB" id="A0AAV3NXT7"/>
<feature type="region of interest" description="Disordered" evidence="3">
    <location>
        <begin position="182"/>
        <end position="202"/>
    </location>
</feature>
<keyword evidence="2" id="KW-0539">Nucleus</keyword>
<evidence type="ECO:0000313" key="4">
    <source>
        <dbReference type="EMBL" id="GAA0144239.1"/>
    </source>
</evidence>
<comment type="subcellular location">
    <subcellularLocation>
        <location evidence="1">Nucleus</location>
    </subcellularLocation>
</comment>
<name>A0AAV3NXT7_LITER</name>